<name>A0A6J2YM70_SITOR</name>
<protein>
    <submittedName>
        <fullName evidence="4">Uncharacterized protein LOC115889304</fullName>
    </submittedName>
</protein>
<reference evidence="4" key="1">
    <citation type="submission" date="2025-08" db="UniProtKB">
        <authorList>
            <consortium name="RefSeq"/>
        </authorList>
    </citation>
    <scope>IDENTIFICATION</scope>
    <source>
        <tissue evidence="4">Gonads</tissue>
    </source>
</reference>
<dbReference type="KEGG" id="soy:115889304"/>
<keyword evidence="3" id="KW-1185">Reference proteome</keyword>
<accession>A0A6J2YM70</accession>
<sequence length="382" mass="43430">MKSTWIFLIYMSMAVLVCSESCIEEKKYHEKKCQSYNKGTYIECVQARMKRYSSNCVYQDDCDECNCDECQYSTCGGQCNSCCNSCCSNFVQCHSQHCCHRQCHNECQTLSCRSGCRRSCYENIRVVDTKPERQVLVPGRDSTTKHNITTVINLKNIINNTNFLDIPINLNYTNKNNISILDEDGSSSIYKPSDAGKSGCCVVISPRQCTSTSTYPFLRCFHTRARQCGSFCTSSIVHQERRNICNNINGFPTNCRQQLTYIPQPQPRCVYTTNWPYVSCGVQPPGMSCDGCYGEQNQQDFLKCPPYCYENFNVGPVHQQEMMYPRNMFPESSHPSNPCLYSPESCYFSRFDLGQGMPEVINDSTIQSKGPQDATLQPPNPV</sequence>
<keyword evidence="2" id="KW-0732">Signal</keyword>
<dbReference type="Proteomes" id="UP000504635">
    <property type="component" value="Unplaced"/>
</dbReference>
<dbReference type="RefSeq" id="XP_030765123.1">
    <property type="nucleotide sequence ID" value="XM_030909263.1"/>
</dbReference>
<feature type="compositionally biased region" description="Polar residues" evidence="1">
    <location>
        <begin position="362"/>
        <end position="382"/>
    </location>
</feature>
<dbReference type="GeneID" id="115889304"/>
<organism evidence="3 4">
    <name type="scientific">Sitophilus oryzae</name>
    <name type="common">Rice weevil</name>
    <name type="synonym">Curculio oryzae</name>
    <dbReference type="NCBI Taxonomy" id="7048"/>
    <lineage>
        <taxon>Eukaryota</taxon>
        <taxon>Metazoa</taxon>
        <taxon>Ecdysozoa</taxon>
        <taxon>Arthropoda</taxon>
        <taxon>Hexapoda</taxon>
        <taxon>Insecta</taxon>
        <taxon>Pterygota</taxon>
        <taxon>Neoptera</taxon>
        <taxon>Endopterygota</taxon>
        <taxon>Coleoptera</taxon>
        <taxon>Polyphaga</taxon>
        <taxon>Cucujiformia</taxon>
        <taxon>Curculionidae</taxon>
        <taxon>Dryophthorinae</taxon>
        <taxon>Sitophilus</taxon>
    </lineage>
</organism>
<proteinExistence type="predicted"/>
<feature type="region of interest" description="Disordered" evidence="1">
    <location>
        <begin position="361"/>
        <end position="382"/>
    </location>
</feature>
<gene>
    <name evidence="4" type="primary">LOC115889304</name>
</gene>
<evidence type="ECO:0000313" key="4">
    <source>
        <dbReference type="RefSeq" id="XP_030765123.1"/>
    </source>
</evidence>
<evidence type="ECO:0000256" key="1">
    <source>
        <dbReference type="SAM" id="MobiDB-lite"/>
    </source>
</evidence>
<dbReference type="AlphaFoldDB" id="A0A6J2YM70"/>
<dbReference type="InParanoid" id="A0A6J2YM70"/>
<feature type="chain" id="PRO_5026692515" evidence="2">
    <location>
        <begin position="20"/>
        <end position="382"/>
    </location>
</feature>
<evidence type="ECO:0000313" key="3">
    <source>
        <dbReference type="Proteomes" id="UP000504635"/>
    </source>
</evidence>
<feature type="signal peptide" evidence="2">
    <location>
        <begin position="1"/>
        <end position="19"/>
    </location>
</feature>
<evidence type="ECO:0000256" key="2">
    <source>
        <dbReference type="SAM" id="SignalP"/>
    </source>
</evidence>
<dbReference type="OrthoDB" id="7694007at2759"/>